<evidence type="ECO:0000313" key="3">
    <source>
        <dbReference type="Proteomes" id="UP001500325"/>
    </source>
</evidence>
<dbReference type="InterPro" id="IPR029045">
    <property type="entry name" value="ClpP/crotonase-like_dom_sf"/>
</dbReference>
<accession>A0ABP8VZK9</accession>
<dbReference type="Gene3D" id="3.90.226.10">
    <property type="entry name" value="2-enoyl-CoA Hydratase, Chain A, domain 1"/>
    <property type="match status" value="1"/>
</dbReference>
<evidence type="ECO:0000256" key="1">
    <source>
        <dbReference type="ARBA" id="ARBA00005254"/>
    </source>
</evidence>
<dbReference type="PANTHER" id="PTHR43684:SF4">
    <property type="entry name" value="ENOYL-COA HYDRATASE_ISOMERASE FAMILY PROTEIN (AFU_ORTHOLOGUE AFUA_1G01890)"/>
    <property type="match status" value="1"/>
</dbReference>
<dbReference type="Pfam" id="PF00378">
    <property type="entry name" value="ECH_1"/>
    <property type="match status" value="2"/>
</dbReference>
<name>A0ABP8VZK9_9PSEU</name>
<comment type="similarity">
    <text evidence="1">Belongs to the enoyl-CoA hydratase/isomerase family.</text>
</comment>
<dbReference type="InterPro" id="IPR051053">
    <property type="entry name" value="ECH/Chromodomain_protein"/>
</dbReference>
<dbReference type="Gene3D" id="1.10.12.10">
    <property type="entry name" value="Lyase 2-enoyl-coa Hydratase, Chain A, domain 2"/>
    <property type="match status" value="1"/>
</dbReference>
<dbReference type="CDD" id="cd06558">
    <property type="entry name" value="crotonase-like"/>
    <property type="match status" value="1"/>
</dbReference>
<sequence length="305" mass="32450">MTSTQDPVTEQAYTEIAYEVSDGVATITLDRPDRLNAFTTTMMRELVRAYGEADADDAVRAVVVTGRGRGFCAGADLQRGGSTFNAEDPARAAERRDIGTIGGAPRDGGGVTSLASAACRKPVIAAINGPAVGIGATMTLPMDIRLASETAKFGFVFARRGLVPEAASSWFLPRIVGISQAMEWVATGRVFGAEEALAGRLVSKVLPPDELLPHAYGIAQEIAENTSAVSVAVSKQMLWAMLGADTPWEAHRVDSQAIYRLGQSADVVEGVQSFLEKRSPAFPNTVSADYPEIMERWPSRPAGMD</sequence>
<dbReference type="SUPFAM" id="SSF52096">
    <property type="entry name" value="ClpP/crotonase"/>
    <property type="match status" value="1"/>
</dbReference>
<organism evidence="2 3">
    <name type="scientific">Pseudonocardia yuanmonensis</name>
    <dbReference type="NCBI Taxonomy" id="1095914"/>
    <lineage>
        <taxon>Bacteria</taxon>
        <taxon>Bacillati</taxon>
        <taxon>Actinomycetota</taxon>
        <taxon>Actinomycetes</taxon>
        <taxon>Pseudonocardiales</taxon>
        <taxon>Pseudonocardiaceae</taxon>
        <taxon>Pseudonocardia</taxon>
    </lineage>
</organism>
<evidence type="ECO:0000313" key="2">
    <source>
        <dbReference type="EMBL" id="GAA4675452.1"/>
    </source>
</evidence>
<dbReference type="NCBIfam" id="NF006109">
    <property type="entry name" value="PRK08260.1"/>
    <property type="match status" value="1"/>
</dbReference>
<keyword evidence="3" id="KW-1185">Reference proteome</keyword>
<gene>
    <name evidence="2" type="ORF">GCM10023215_04200</name>
</gene>
<dbReference type="RefSeq" id="WP_345377920.1">
    <property type="nucleotide sequence ID" value="NZ_BAABIC010000001.1"/>
</dbReference>
<dbReference type="InterPro" id="IPR001753">
    <property type="entry name" value="Enoyl-CoA_hydra/iso"/>
</dbReference>
<reference evidence="3" key="1">
    <citation type="journal article" date="2019" name="Int. J. Syst. Evol. Microbiol.">
        <title>The Global Catalogue of Microorganisms (GCM) 10K type strain sequencing project: providing services to taxonomists for standard genome sequencing and annotation.</title>
        <authorList>
            <consortium name="The Broad Institute Genomics Platform"/>
            <consortium name="The Broad Institute Genome Sequencing Center for Infectious Disease"/>
            <person name="Wu L."/>
            <person name="Ma J."/>
        </authorList>
    </citation>
    <scope>NUCLEOTIDE SEQUENCE [LARGE SCALE GENOMIC DNA]</scope>
    <source>
        <strain evidence="3">JCM 18055</strain>
    </source>
</reference>
<dbReference type="PANTHER" id="PTHR43684">
    <property type="match status" value="1"/>
</dbReference>
<comment type="caution">
    <text evidence="2">The sequence shown here is derived from an EMBL/GenBank/DDBJ whole genome shotgun (WGS) entry which is preliminary data.</text>
</comment>
<dbReference type="Proteomes" id="UP001500325">
    <property type="component" value="Unassembled WGS sequence"/>
</dbReference>
<dbReference type="InterPro" id="IPR014748">
    <property type="entry name" value="Enoyl-CoA_hydra_C"/>
</dbReference>
<dbReference type="EMBL" id="BAABIC010000001">
    <property type="protein sequence ID" value="GAA4675452.1"/>
    <property type="molecule type" value="Genomic_DNA"/>
</dbReference>
<proteinExistence type="inferred from homology"/>
<protein>
    <submittedName>
        <fullName evidence="2">Crotonase/enoyl-CoA hydratase family protein</fullName>
    </submittedName>
</protein>